<reference evidence="6" key="1">
    <citation type="journal article" date="2005" name="Nature">
        <title>Sequencing of Aspergillus nidulans and comparative analysis with A. fumigatus and A. oryzae.</title>
        <authorList>
            <person name="Galagan J.E."/>
            <person name="Calvo S.E."/>
            <person name="Cuomo C."/>
            <person name="Ma L.J."/>
            <person name="Wortman J.R."/>
            <person name="Batzoglou S."/>
            <person name="Lee S.I."/>
            <person name="Basturkmen M."/>
            <person name="Spevak C.C."/>
            <person name="Clutterbuck J."/>
            <person name="Kapitonov V."/>
            <person name="Jurka J."/>
            <person name="Scazzocchio C."/>
            <person name="Farman M."/>
            <person name="Butler J."/>
            <person name="Purcell S."/>
            <person name="Harris S."/>
            <person name="Braus G.H."/>
            <person name="Draht O."/>
            <person name="Busch S."/>
            <person name="D'Enfert C."/>
            <person name="Bouchier C."/>
            <person name="Goldman G.H."/>
            <person name="Bell-Pedersen D."/>
            <person name="Griffiths-Jones S."/>
            <person name="Doonan J.H."/>
            <person name="Yu J."/>
            <person name="Vienken K."/>
            <person name="Pain A."/>
            <person name="Freitag M."/>
            <person name="Selker E.U."/>
            <person name="Archer D.B."/>
            <person name="Penalva M.A."/>
            <person name="Oakley B.R."/>
            <person name="Momany M."/>
            <person name="Tanaka T."/>
            <person name="Kumagai T."/>
            <person name="Asai K."/>
            <person name="Machida M."/>
            <person name="Nierman W.C."/>
            <person name="Denning D.W."/>
            <person name="Caddick M."/>
            <person name="Hynes M."/>
            <person name="Paoletti M."/>
            <person name="Fischer R."/>
            <person name="Miller B."/>
            <person name="Dyer P."/>
            <person name="Sachs M.S."/>
            <person name="Osmani S.A."/>
            <person name="Birren B.W."/>
        </authorList>
    </citation>
    <scope>NUCLEOTIDE SEQUENCE [LARGE SCALE GENOMIC DNA]</scope>
    <source>
        <strain evidence="6">FGSC A4 / ATCC 38163 / CBS 112.46 / NRRL 194 / M139</strain>
    </source>
</reference>
<reference evidence="6" key="2">
    <citation type="journal article" date="2009" name="Fungal Genet. Biol.">
        <title>The 2008 update of the Aspergillus nidulans genome annotation: a community effort.</title>
        <authorList>
            <person name="Wortman J.R."/>
            <person name="Gilsenan J.M."/>
            <person name="Joardar V."/>
            <person name="Deegan J."/>
            <person name="Clutterbuck J."/>
            <person name="Andersen M.R."/>
            <person name="Archer D."/>
            <person name="Bencina M."/>
            <person name="Braus G."/>
            <person name="Coutinho P."/>
            <person name="von Dohren H."/>
            <person name="Doonan J."/>
            <person name="Driessen A.J."/>
            <person name="Durek P."/>
            <person name="Espeso E."/>
            <person name="Fekete E."/>
            <person name="Flipphi M."/>
            <person name="Estrada C.G."/>
            <person name="Geysens S."/>
            <person name="Goldman G."/>
            <person name="de Groot P.W."/>
            <person name="Hansen K."/>
            <person name="Harris S.D."/>
            <person name="Heinekamp T."/>
            <person name="Helmstaedt K."/>
            <person name="Henrissat B."/>
            <person name="Hofmann G."/>
            <person name="Homan T."/>
            <person name="Horio T."/>
            <person name="Horiuchi H."/>
            <person name="James S."/>
            <person name="Jones M."/>
            <person name="Karaffa L."/>
            <person name="Karanyi Z."/>
            <person name="Kato M."/>
            <person name="Keller N."/>
            <person name="Kelly D.E."/>
            <person name="Kiel J.A."/>
            <person name="Kim J.M."/>
            <person name="van der Klei I.J."/>
            <person name="Klis F.M."/>
            <person name="Kovalchuk A."/>
            <person name="Krasevec N."/>
            <person name="Kubicek C.P."/>
            <person name="Liu B."/>
            <person name="Maccabe A."/>
            <person name="Meyer V."/>
            <person name="Mirabito P."/>
            <person name="Miskei M."/>
            <person name="Mos M."/>
            <person name="Mullins J."/>
            <person name="Nelson D.R."/>
            <person name="Nielsen J."/>
            <person name="Oakley B.R."/>
            <person name="Osmani S.A."/>
            <person name="Pakula T."/>
            <person name="Paszewski A."/>
            <person name="Paulsen I."/>
            <person name="Pilsyk S."/>
            <person name="Pocsi I."/>
            <person name="Punt P.J."/>
            <person name="Ram A.F."/>
            <person name="Ren Q."/>
            <person name="Robellet X."/>
            <person name="Robson G."/>
            <person name="Seiboth B."/>
            <person name="van Solingen P."/>
            <person name="Specht T."/>
            <person name="Sun J."/>
            <person name="Taheri-Talesh N."/>
            <person name="Takeshita N."/>
            <person name="Ussery D."/>
            <person name="vanKuyk P.A."/>
            <person name="Visser H."/>
            <person name="van de Vondervoort P.J."/>
            <person name="de Vries R.P."/>
            <person name="Walton J."/>
            <person name="Xiang X."/>
            <person name="Xiong Y."/>
            <person name="Zeng A.P."/>
            <person name="Brandt B.W."/>
            <person name="Cornell M.J."/>
            <person name="van den Hondel C.A."/>
            <person name="Visser J."/>
            <person name="Oliver S.G."/>
            <person name="Turner G."/>
        </authorList>
    </citation>
    <scope>GENOME REANNOTATION</scope>
    <source>
        <strain evidence="6">FGSC A4 / ATCC 38163 / CBS 112.46 / NRRL 194 / M139</strain>
    </source>
</reference>
<organism evidence="5 6">
    <name type="scientific">Emericella nidulans (strain FGSC A4 / ATCC 38163 / CBS 112.46 / NRRL 194 / M139)</name>
    <name type="common">Aspergillus nidulans</name>
    <dbReference type="NCBI Taxonomy" id="227321"/>
    <lineage>
        <taxon>Eukaryota</taxon>
        <taxon>Fungi</taxon>
        <taxon>Dikarya</taxon>
        <taxon>Ascomycota</taxon>
        <taxon>Pezizomycotina</taxon>
        <taxon>Eurotiomycetes</taxon>
        <taxon>Eurotiomycetidae</taxon>
        <taxon>Eurotiales</taxon>
        <taxon>Aspergillaceae</taxon>
        <taxon>Aspergillus</taxon>
        <taxon>Aspergillus subgen. Nidulantes</taxon>
    </lineage>
</organism>
<evidence type="ECO:0000256" key="1">
    <source>
        <dbReference type="ARBA" id="ARBA00005964"/>
    </source>
</evidence>
<dbReference type="Proteomes" id="UP000000560">
    <property type="component" value="Chromosome II"/>
</dbReference>
<evidence type="ECO:0000256" key="2">
    <source>
        <dbReference type="ARBA" id="ARBA00022801"/>
    </source>
</evidence>
<dbReference type="OMA" id="NEGAWEF"/>
<dbReference type="PROSITE" id="PS00122">
    <property type="entry name" value="CARBOXYLESTERASE_B_1"/>
    <property type="match status" value="1"/>
</dbReference>
<dbReference type="AlphaFoldDB" id="Q5AUT2"/>
<evidence type="ECO:0000259" key="4">
    <source>
        <dbReference type="Pfam" id="PF00135"/>
    </source>
</evidence>
<dbReference type="PANTHER" id="PTHR43918">
    <property type="entry name" value="ACETYLCHOLINESTERASE"/>
    <property type="match status" value="1"/>
</dbReference>
<name>Q5AUT2_EMENI</name>
<dbReference type="Gene3D" id="3.40.50.1820">
    <property type="entry name" value="alpha/beta hydrolase"/>
    <property type="match status" value="2"/>
</dbReference>
<keyword evidence="6" id="KW-1185">Reference proteome</keyword>
<evidence type="ECO:0000313" key="5">
    <source>
        <dbReference type="EMBL" id="CBF73579.1"/>
    </source>
</evidence>
<keyword evidence="2 3" id="KW-0378">Hydrolase</keyword>
<evidence type="ECO:0000256" key="3">
    <source>
        <dbReference type="RuleBase" id="RU361235"/>
    </source>
</evidence>
<proteinExistence type="inferred from homology"/>
<dbReference type="EMBL" id="BN001302">
    <property type="protein sequence ID" value="CBF73579.1"/>
    <property type="molecule type" value="Genomic_DNA"/>
</dbReference>
<dbReference type="InParanoid" id="Q5AUT2"/>
<comment type="similarity">
    <text evidence="1 3">Belongs to the type-B carboxylesterase/lipase family.</text>
</comment>
<dbReference type="Pfam" id="PF00135">
    <property type="entry name" value="COesterase"/>
    <property type="match status" value="1"/>
</dbReference>
<sequence>MRVLYLACSLAGFALMGKTQASLRNYPVAETTNGSYKDVYLPHYDQDLFLDIPSAQPPIEIRRFRNPEPLTTDWTGERPSTKYAFVNSVKFNKPMNAVSIAYRLGPYGFFNGNEVAAEKALNLGLKDQRLALHWIQENIAGFGGDPRKLTIYGQSAGAEGVGYHLRAFNGRDDGLFRAAIMQSGPVIPQGPLSLTASYQYRYEGVVAEEGCSHADHKLDCLRALPFAVLNNVLNSSAYNTGWGPTVDGDFVARYTSEQVDDGSFARVPIIAGTTTDEGSTQSPKPVNTTEELRGWMNTTSSYQLALPKSSINALLTLYPNTTTFGIPSSAELGGNVTLPQPYGAAFRRSAAYFGDQVFTASRRKTCQAWAAHALSAYCYRFNTKPTTTSWVEGVAHFSDVAFVFNNLNGQGYDVNPFAMGNLTHKYIELSYLMAGSWASFVSDLDPIRGEARGEMPLGLWAESLAGRYRRLIGRAIWFSMRT</sequence>
<accession>C8V583</accession>
<accession>Q5AUT2</accession>
<evidence type="ECO:0000313" key="6">
    <source>
        <dbReference type="Proteomes" id="UP000000560"/>
    </source>
</evidence>
<dbReference type="InterPro" id="IPR029058">
    <property type="entry name" value="AB_hydrolase_fold"/>
</dbReference>
<dbReference type="SUPFAM" id="SSF53474">
    <property type="entry name" value="alpha/beta-Hydrolases"/>
    <property type="match status" value="1"/>
</dbReference>
<feature type="signal peptide" evidence="3">
    <location>
        <begin position="1"/>
        <end position="21"/>
    </location>
</feature>
<dbReference type="HOGENOM" id="CLU_006586_10_6_1"/>
<dbReference type="PANTHER" id="PTHR43918:SF4">
    <property type="entry name" value="CARBOXYLIC ESTER HYDROLASE"/>
    <property type="match status" value="1"/>
</dbReference>
<dbReference type="GO" id="GO:0016787">
    <property type="term" value="F:hydrolase activity"/>
    <property type="evidence" value="ECO:0007669"/>
    <property type="project" value="UniProtKB-KW"/>
</dbReference>
<dbReference type="InterPro" id="IPR050654">
    <property type="entry name" value="AChE-related_enzymes"/>
</dbReference>
<dbReference type="OrthoDB" id="408631at2759"/>
<feature type="domain" description="Carboxylesterase type B" evidence="4">
    <location>
        <begin position="98"/>
        <end position="446"/>
    </location>
</feature>
<dbReference type="STRING" id="227321.Q5AUT2"/>
<protein>
    <recommendedName>
        <fullName evidence="3">Carboxylic ester hydrolase</fullName>
        <ecNumber evidence="3">3.1.1.-</ecNumber>
    </recommendedName>
</protein>
<dbReference type="KEGG" id="ani:ANIA_07948"/>
<dbReference type="InterPro" id="IPR019826">
    <property type="entry name" value="Carboxylesterase_B_AS"/>
</dbReference>
<dbReference type="RefSeq" id="XP_681217.1">
    <property type="nucleotide sequence ID" value="XM_676125.1"/>
</dbReference>
<dbReference type="InterPro" id="IPR002018">
    <property type="entry name" value="CarbesteraseB"/>
</dbReference>
<gene>
    <name evidence="5" type="ORF">ANIA_07948</name>
</gene>
<dbReference type="GeneID" id="2868896"/>
<feature type="chain" id="PRO_5010392551" description="Carboxylic ester hydrolase" evidence="3">
    <location>
        <begin position="22"/>
        <end position="482"/>
    </location>
</feature>
<dbReference type="EC" id="3.1.1.-" evidence="3"/>
<dbReference type="eggNOG" id="KOG4389">
    <property type="taxonomic scope" value="Eukaryota"/>
</dbReference>
<keyword evidence="3" id="KW-0732">Signal</keyword>